<accession>A0AAE1V1S5</accession>
<dbReference type="InterPro" id="IPR050796">
    <property type="entry name" value="SCF_F-box_component"/>
</dbReference>
<keyword evidence="3" id="KW-1185">Reference proteome</keyword>
<dbReference type="PANTHER" id="PTHR31672">
    <property type="entry name" value="BNACNNG10540D PROTEIN"/>
    <property type="match status" value="1"/>
</dbReference>
<dbReference type="NCBIfam" id="TIGR01640">
    <property type="entry name" value="F_box_assoc_1"/>
    <property type="match status" value="1"/>
</dbReference>
<dbReference type="Gene3D" id="1.20.1280.50">
    <property type="match status" value="1"/>
</dbReference>
<dbReference type="InterPro" id="IPR006527">
    <property type="entry name" value="F-box-assoc_dom_typ1"/>
</dbReference>
<dbReference type="Pfam" id="PF07734">
    <property type="entry name" value="FBA_1"/>
    <property type="match status" value="1"/>
</dbReference>
<name>A0AAE1V1S5_9SOLA</name>
<dbReference type="EMBL" id="JAVYJV010000015">
    <property type="protein sequence ID" value="KAK4351982.1"/>
    <property type="molecule type" value="Genomic_DNA"/>
</dbReference>
<dbReference type="InterPro" id="IPR036047">
    <property type="entry name" value="F-box-like_dom_sf"/>
</dbReference>
<dbReference type="InterPro" id="IPR001810">
    <property type="entry name" value="F-box_dom"/>
</dbReference>
<dbReference type="AlphaFoldDB" id="A0AAE1V1S5"/>
<proteinExistence type="predicted"/>
<dbReference type="InterPro" id="IPR017451">
    <property type="entry name" value="F-box-assoc_interact_dom"/>
</dbReference>
<protein>
    <recommendedName>
        <fullName evidence="1">F-box domain-containing protein</fullName>
    </recommendedName>
</protein>
<evidence type="ECO:0000313" key="2">
    <source>
        <dbReference type="EMBL" id="KAK4351982.1"/>
    </source>
</evidence>
<dbReference type="SUPFAM" id="SSF81383">
    <property type="entry name" value="F-box domain"/>
    <property type="match status" value="1"/>
</dbReference>
<dbReference type="Pfam" id="PF00646">
    <property type="entry name" value="F-box"/>
    <property type="match status" value="1"/>
</dbReference>
<evidence type="ECO:0000313" key="3">
    <source>
        <dbReference type="Proteomes" id="UP001291623"/>
    </source>
</evidence>
<dbReference type="Proteomes" id="UP001291623">
    <property type="component" value="Unassembled WGS sequence"/>
</dbReference>
<reference evidence="2" key="1">
    <citation type="submission" date="2023-12" db="EMBL/GenBank/DDBJ databases">
        <title>Genome assembly of Anisodus tanguticus.</title>
        <authorList>
            <person name="Wang Y.-J."/>
        </authorList>
    </citation>
    <scope>NUCLEOTIDE SEQUENCE</scope>
    <source>
        <strain evidence="2">KB-2021</strain>
        <tissue evidence="2">Leaf</tissue>
    </source>
</reference>
<organism evidence="2 3">
    <name type="scientific">Anisodus tanguticus</name>
    <dbReference type="NCBI Taxonomy" id="243964"/>
    <lineage>
        <taxon>Eukaryota</taxon>
        <taxon>Viridiplantae</taxon>
        <taxon>Streptophyta</taxon>
        <taxon>Embryophyta</taxon>
        <taxon>Tracheophyta</taxon>
        <taxon>Spermatophyta</taxon>
        <taxon>Magnoliopsida</taxon>
        <taxon>eudicotyledons</taxon>
        <taxon>Gunneridae</taxon>
        <taxon>Pentapetalae</taxon>
        <taxon>asterids</taxon>
        <taxon>lamiids</taxon>
        <taxon>Solanales</taxon>
        <taxon>Solanaceae</taxon>
        <taxon>Solanoideae</taxon>
        <taxon>Hyoscyameae</taxon>
        <taxon>Anisodus</taxon>
    </lineage>
</organism>
<evidence type="ECO:0000259" key="1">
    <source>
        <dbReference type="PROSITE" id="PS50181"/>
    </source>
</evidence>
<gene>
    <name evidence="2" type="ORF">RND71_027500</name>
</gene>
<comment type="caution">
    <text evidence="2">The sequence shown here is derived from an EMBL/GenBank/DDBJ whole genome shotgun (WGS) entry which is preliminary data.</text>
</comment>
<dbReference type="CDD" id="cd22157">
    <property type="entry name" value="F-box_AtFBW1-like"/>
    <property type="match status" value="1"/>
</dbReference>
<dbReference type="PANTHER" id="PTHR31672:SF13">
    <property type="entry name" value="F-BOX PROTEIN CPR30-LIKE"/>
    <property type="match status" value="1"/>
</dbReference>
<feature type="domain" description="F-box" evidence="1">
    <location>
        <begin position="4"/>
        <end position="50"/>
    </location>
</feature>
<dbReference type="PROSITE" id="PS50181">
    <property type="entry name" value="FBOX"/>
    <property type="match status" value="1"/>
</dbReference>
<sequence>MAASDDCRAFPEDLTKEILVRLPVKSLFRFKCACKKWYALIKSHSFIQQHLNCSKNKLLIYDYGAPDDDESPPISLTILDDQNEENNPQRFRGMTNLIGSMDGLFYLECEIDRELISCALWNPATTEVRAIPLPPPKIDGSTYYGGGREFGFGLDPLTNDYKVVHFYTLYFDTAVYSCSRDSWRIFRPKNFYKSFLSERKDVTRRTYGTLYLNGAYYWLLTGKWNILSFDFGSEVFEEIGGPDVHSVNSRVYGLILLDDSIAVLNTSCYDSSLILVTRASRLVSYNVRMKKTMHLGFRHLGLRRVPECGGCGVHCYKESLVTIKRREVADIFD</sequence>
<dbReference type="SMART" id="SM00256">
    <property type="entry name" value="FBOX"/>
    <property type="match status" value="1"/>
</dbReference>